<reference evidence="2" key="1">
    <citation type="journal article" date="2021" name="Proc. Natl. Acad. Sci. U.S.A.">
        <title>Three genomes in the algal genus Volvox reveal the fate of a haploid sex-determining region after a transition to homothallism.</title>
        <authorList>
            <person name="Yamamoto K."/>
            <person name="Hamaji T."/>
            <person name="Kawai-Toyooka H."/>
            <person name="Matsuzaki R."/>
            <person name="Takahashi F."/>
            <person name="Nishimura Y."/>
            <person name="Kawachi M."/>
            <person name="Noguchi H."/>
            <person name="Minakuchi Y."/>
            <person name="Umen J.G."/>
            <person name="Toyoda A."/>
            <person name="Nozaki H."/>
        </authorList>
    </citation>
    <scope>NUCLEOTIDE SEQUENCE</scope>
    <source>
        <strain evidence="2">NIES-3786</strain>
    </source>
</reference>
<protein>
    <submittedName>
        <fullName evidence="2">Uncharacterized protein</fullName>
    </submittedName>
</protein>
<dbReference type="EMBL" id="BNCP01000031">
    <property type="protein sequence ID" value="GIL85093.1"/>
    <property type="molecule type" value="Genomic_DNA"/>
</dbReference>
<proteinExistence type="predicted"/>
<dbReference type="Proteomes" id="UP000747110">
    <property type="component" value="Unassembled WGS sequence"/>
</dbReference>
<feature type="compositionally biased region" description="Low complexity" evidence="1">
    <location>
        <begin position="221"/>
        <end position="235"/>
    </location>
</feature>
<feature type="region of interest" description="Disordered" evidence="1">
    <location>
        <begin position="9"/>
        <end position="28"/>
    </location>
</feature>
<dbReference type="AlphaFoldDB" id="A0A8J4CM43"/>
<evidence type="ECO:0000313" key="3">
    <source>
        <dbReference type="Proteomes" id="UP000747110"/>
    </source>
</evidence>
<evidence type="ECO:0000256" key="1">
    <source>
        <dbReference type="SAM" id="MobiDB-lite"/>
    </source>
</evidence>
<feature type="region of interest" description="Disordered" evidence="1">
    <location>
        <begin position="212"/>
        <end position="235"/>
    </location>
</feature>
<organism evidence="2 3">
    <name type="scientific">Volvox reticuliferus</name>
    <dbReference type="NCBI Taxonomy" id="1737510"/>
    <lineage>
        <taxon>Eukaryota</taxon>
        <taxon>Viridiplantae</taxon>
        <taxon>Chlorophyta</taxon>
        <taxon>core chlorophytes</taxon>
        <taxon>Chlorophyceae</taxon>
        <taxon>CS clade</taxon>
        <taxon>Chlamydomonadales</taxon>
        <taxon>Volvocaceae</taxon>
        <taxon>Volvox</taxon>
    </lineage>
</organism>
<accession>A0A8J4CM43</accession>
<dbReference type="OrthoDB" id="10266696at2759"/>
<comment type="caution">
    <text evidence="2">The sequence shown here is derived from an EMBL/GenBank/DDBJ whole genome shotgun (WGS) entry which is preliminary data.</text>
</comment>
<name>A0A8J4CM43_9CHLO</name>
<sequence>MSYSQLLPLAHSRSAPLPETATPARSTATQAAQLNVGAGPSGSIGRPATSPVPVPRVPVGADALFTPIANIFGLHAARAETQTDVTPPTVQLPVPEAFGAQVTPTVTATTVLTPAASVEGDVEMVNAAGPSTSRPPHGAPTAALAVNHPEMKKKGRPQQHKLRGQSAATHDDLAPTKFYDVNDRNIPYGVYVKRRAARVCLCCRSKDHHYNECPRRPQHRPPVAGGDPAVGPIIQ</sequence>
<keyword evidence="3" id="KW-1185">Reference proteome</keyword>
<gene>
    <name evidence="2" type="ORF">Vretifemale_13726</name>
</gene>
<evidence type="ECO:0000313" key="2">
    <source>
        <dbReference type="EMBL" id="GIL85093.1"/>
    </source>
</evidence>